<organism evidence="1">
    <name type="scientific">marine sediment metagenome</name>
    <dbReference type="NCBI Taxonomy" id="412755"/>
    <lineage>
        <taxon>unclassified sequences</taxon>
        <taxon>metagenomes</taxon>
        <taxon>ecological metagenomes</taxon>
    </lineage>
</organism>
<dbReference type="Pfam" id="PF14127">
    <property type="entry name" value="DUF4294"/>
    <property type="match status" value="1"/>
</dbReference>
<protein>
    <submittedName>
        <fullName evidence="1">Uncharacterized protein</fullName>
    </submittedName>
</protein>
<reference evidence="1" key="1">
    <citation type="journal article" date="2014" name="Front. Microbiol.">
        <title>High frequency of phylogenetically diverse reductive dehalogenase-homologous genes in deep subseafloor sedimentary metagenomes.</title>
        <authorList>
            <person name="Kawai M."/>
            <person name="Futagami T."/>
            <person name="Toyoda A."/>
            <person name="Takaki Y."/>
            <person name="Nishi S."/>
            <person name="Hori S."/>
            <person name="Arai W."/>
            <person name="Tsubouchi T."/>
            <person name="Morono Y."/>
            <person name="Uchiyama I."/>
            <person name="Ito T."/>
            <person name="Fujiyama A."/>
            <person name="Inagaki F."/>
            <person name="Takami H."/>
        </authorList>
    </citation>
    <scope>NUCLEOTIDE SEQUENCE</scope>
    <source>
        <strain evidence="1">Expedition CK06-06</strain>
    </source>
</reference>
<feature type="non-terminal residue" evidence="1">
    <location>
        <position position="134"/>
    </location>
</feature>
<dbReference type="AlphaFoldDB" id="X1VIQ0"/>
<dbReference type="InterPro" id="IPR025636">
    <property type="entry name" value="DUF4294"/>
</dbReference>
<proteinExistence type="predicted"/>
<accession>X1VIQ0</accession>
<dbReference type="EMBL" id="BARW01026065">
    <property type="protein sequence ID" value="GAJ15026.1"/>
    <property type="molecule type" value="Genomic_DNA"/>
</dbReference>
<sequence length="134" mass="16251">MFSRDTIKLKDFEIVTTTFFQGETIPHRTIEEVIVFPERKFKNRRQARKYTRLIYNIKKVYPYATLARDKLFEMNDHLLTLPTEKEQKKYIKQVEDELREEFEDDLRKMTITQGRLLIKLIDRETGNTTYVLVK</sequence>
<gene>
    <name evidence="1" type="ORF">S12H4_42567</name>
</gene>
<evidence type="ECO:0000313" key="1">
    <source>
        <dbReference type="EMBL" id="GAJ15026.1"/>
    </source>
</evidence>
<name>X1VIQ0_9ZZZZ</name>
<comment type="caution">
    <text evidence="1">The sequence shown here is derived from an EMBL/GenBank/DDBJ whole genome shotgun (WGS) entry which is preliminary data.</text>
</comment>